<organism evidence="2 3">
    <name type="scientific">Chenopodium quinoa</name>
    <name type="common">Quinoa</name>
    <dbReference type="NCBI Taxonomy" id="63459"/>
    <lineage>
        <taxon>Eukaryota</taxon>
        <taxon>Viridiplantae</taxon>
        <taxon>Streptophyta</taxon>
        <taxon>Embryophyta</taxon>
        <taxon>Tracheophyta</taxon>
        <taxon>Spermatophyta</taxon>
        <taxon>Magnoliopsida</taxon>
        <taxon>eudicotyledons</taxon>
        <taxon>Gunneridae</taxon>
        <taxon>Pentapetalae</taxon>
        <taxon>Caryophyllales</taxon>
        <taxon>Chenopodiaceae</taxon>
        <taxon>Chenopodioideae</taxon>
        <taxon>Atripliceae</taxon>
        <taxon>Chenopodium</taxon>
    </lineage>
</organism>
<evidence type="ECO:0000259" key="1">
    <source>
        <dbReference type="Pfam" id="PF00646"/>
    </source>
</evidence>
<accession>A0A803MLN6</accession>
<dbReference type="Proteomes" id="UP000596660">
    <property type="component" value="Unplaced"/>
</dbReference>
<dbReference type="AlphaFoldDB" id="A0A803MLN6"/>
<dbReference type="InterPro" id="IPR036047">
    <property type="entry name" value="F-box-like_dom_sf"/>
</dbReference>
<proteinExistence type="predicted"/>
<sequence length="363" mass="41788">MSDISYPVGETDYISSLHDTILCHILSFLPTKSAVKTCVLSKRWKKVWNQVPVLDFIEIPENYHPLCNEAKISYNKFVNKVLAENNAFYLQRFCYEFSCDDDCDYYESWLDAAKKREYYEIDLNFTLGGSRSYKFIEMIYGKGVKMLKLTVVKVNDTPEYFHLPSLEIVHFVRVEFNGSEYMKRFTSNCPILKKIIIKECTGFDEMFFVESLTLKSLEICDIVSQAWGRSLIISIKAPILEYLSIDDEITYYMVDSLAWLTEANLNLRENFPVMVNEYGSDYDIYQNINYLISKASKVRSSRLKTSGVEWIDTSINCVAEEDMVLGQTCTAKANEPDEPWPAPRLGRVQWGGVLSSKGSDSVV</sequence>
<dbReference type="InterPro" id="IPR001810">
    <property type="entry name" value="F-box_dom"/>
</dbReference>
<reference evidence="2" key="2">
    <citation type="submission" date="2021-03" db="UniProtKB">
        <authorList>
            <consortium name="EnsemblPlants"/>
        </authorList>
    </citation>
    <scope>IDENTIFICATION</scope>
</reference>
<dbReference type="CDD" id="cd22160">
    <property type="entry name" value="F-box_AtFBL13-like"/>
    <property type="match status" value="1"/>
</dbReference>
<name>A0A803MLN6_CHEQI</name>
<dbReference type="SUPFAM" id="SSF81383">
    <property type="entry name" value="F-box domain"/>
    <property type="match status" value="1"/>
</dbReference>
<dbReference type="Pfam" id="PF00646">
    <property type="entry name" value="F-box"/>
    <property type="match status" value="1"/>
</dbReference>
<dbReference type="InterPro" id="IPR053781">
    <property type="entry name" value="F-box_AtFBL13-like"/>
</dbReference>
<dbReference type="Gramene" id="AUR62031848-RA">
    <property type="protein sequence ID" value="AUR62031848-RA:cds"/>
    <property type="gene ID" value="AUR62031848"/>
</dbReference>
<keyword evidence="3" id="KW-1185">Reference proteome</keyword>
<dbReference type="OMA" id="CASILQW"/>
<dbReference type="InterPro" id="IPR055294">
    <property type="entry name" value="FBL60-like"/>
</dbReference>
<dbReference type="PANTHER" id="PTHR31293">
    <property type="entry name" value="RNI-LIKE SUPERFAMILY PROTEIN"/>
    <property type="match status" value="1"/>
</dbReference>
<protein>
    <recommendedName>
        <fullName evidence="1">F-box domain-containing protein</fullName>
    </recommendedName>
</protein>
<evidence type="ECO:0000313" key="3">
    <source>
        <dbReference type="Proteomes" id="UP000596660"/>
    </source>
</evidence>
<dbReference type="Gene3D" id="1.20.1280.50">
    <property type="match status" value="1"/>
</dbReference>
<feature type="domain" description="F-box" evidence="1">
    <location>
        <begin position="14"/>
        <end position="53"/>
    </location>
</feature>
<reference evidence="2" key="1">
    <citation type="journal article" date="2017" name="Nature">
        <title>The genome of Chenopodium quinoa.</title>
        <authorList>
            <person name="Jarvis D.E."/>
            <person name="Ho Y.S."/>
            <person name="Lightfoot D.J."/>
            <person name="Schmoeckel S.M."/>
            <person name="Li B."/>
            <person name="Borm T.J.A."/>
            <person name="Ohyanagi H."/>
            <person name="Mineta K."/>
            <person name="Michell C.T."/>
            <person name="Saber N."/>
            <person name="Kharbatia N.M."/>
            <person name="Rupper R.R."/>
            <person name="Sharp A.R."/>
            <person name="Dally N."/>
            <person name="Boughton B.A."/>
            <person name="Woo Y.H."/>
            <person name="Gao G."/>
            <person name="Schijlen E.G.W.M."/>
            <person name="Guo X."/>
            <person name="Momin A.A."/>
            <person name="Negrao S."/>
            <person name="Al-Babili S."/>
            <person name="Gehring C."/>
            <person name="Roessner U."/>
            <person name="Jung C."/>
            <person name="Murphy K."/>
            <person name="Arold S.T."/>
            <person name="Gojobori T."/>
            <person name="van der Linden C.G."/>
            <person name="van Loo E.N."/>
            <person name="Jellen E.N."/>
            <person name="Maughan P.J."/>
            <person name="Tester M."/>
        </authorList>
    </citation>
    <scope>NUCLEOTIDE SEQUENCE [LARGE SCALE GENOMIC DNA]</scope>
    <source>
        <strain evidence="2">cv. PI 614886</strain>
    </source>
</reference>
<dbReference type="EnsemblPlants" id="AUR62031848-RA">
    <property type="protein sequence ID" value="AUR62031848-RA:cds"/>
    <property type="gene ID" value="AUR62031848"/>
</dbReference>
<evidence type="ECO:0000313" key="2">
    <source>
        <dbReference type="EnsemblPlants" id="AUR62031848-RA:cds"/>
    </source>
</evidence>
<dbReference type="PANTHER" id="PTHR31293:SF12">
    <property type="entry name" value="RNI-LIKE SUPERFAMILY PROTEIN"/>
    <property type="match status" value="1"/>
</dbReference>